<reference evidence="1" key="1">
    <citation type="submission" date="2023-03" db="EMBL/GenBank/DDBJ databases">
        <authorList>
            <person name="Shen W."/>
            <person name="Cai J."/>
        </authorList>
    </citation>
    <scope>NUCLEOTIDE SEQUENCE</scope>
    <source>
        <strain evidence="1">Y37</strain>
    </source>
</reference>
<dbReference type="EMBL" id="JARQDL010000013">
    <property type="protein sequence ID" value="MDT2946776.1"/>
    <property type="molecule type" value="Genomic_DNA"/>
</dbReference>
<accession>A0AAW8UIF8</accession>
<sequence>MVSTKWLRVKWQGLPNVRYFFLTLPNGQRIIVEHWSGFHPLFYIPFIRGTQKFGTYFIPENEDISEWENILVSETDMVWGTDI</sequence>
<protein>
    <submittedName>
        <fullName evidence="1">Uncharacterized protein</fullName>
    </submittedName>
</protein>
<name>A0AAW8UIF8_9LACT</name>
<proteinExistence type="predicted"/>
<dbReference type="RefSeq" id="WP_311843691.1">
    <property type="nucleotide sequence ID" value="NZ_JARQDC010000013.1"/>
</dbReference>
<dbReference type="Proteomes" id="UP001250218">
    <property type="component" value="Unassembled WGS sequence"/>
</dbReference>
<gene>
    <name evidence="1" type="ORF">P7I04_12175</name>
</gene>
<evidence type="ECO:0000313" key="2">
    <source>
        <dbReference type="Proteomes" id="UP001250218"/>
    </source>
</evidence>
<dbReference type="AlphaFoldDB" id="A0AAW8UIF8"/>
<evidence type="ECO:0000313" key="1">
    <source>
        <dbReference type="EMBL" id="MDT2946776.1"/>
    </source>
</evidence>
<comment type="caution">
    <text evidence="1">The sequence shown here is derived from an EMBL/GenBank/DDBJ whole genome shotgun (WGS) entry which is preliminary data.</text>
</comment>
<organism evidence="1 2">
    <name type="scientific">Lactococcus lactis</name>
    <dbReference type="NCBI Taxonomy" id="1358"/>
    <lineage>
        <taxon>Bacteria</taxon>
        <taxon>Bacillati</taxon>
        <taxon>Bacillota</taxon>
        <taxon>Bacilli</taxon>
        <taxon>Lactobacillales</taxon>
        <taxon>Streptococcaceae</taxon>
        <taxon>Lactococcus</taxon>
    </lineage>
</organism>